<evidence type="ECO:0000313" key="2">
    <source>
        <dbReference type="Proteomes" id="UP001189624"/>
    </source>
</evidence>
<dbReference type="EMBL" id="OY731400">
    <property type="protein sequence ID" value="CAJ1944099.1"/>
    <property type="molecule type" value="Genomic_DNA"/>
</dbReference>
<feature type="non-terminal residue" evidence="1">
    <location>
        <position position="1"/>
    </location>
</feature>
<keyword evidence="2" id="KW-1185">Reference proteome</keyword>
<reference evidence="1" key="1">
    <citation type="submission" date="2023-10" db="EMBL/GenBank/DDBJ databases">
        <authorList>
            <person name="Domelevo Entfellner J.-B."/>
        </authorList>
    </citation>
    <scope>NUCLEOTIDE SEQUENCE</scope>
</reference>
<organism evidence="1 2">
    <name type="scientific">Sphenostylis stenocarpa</name>
    <dbReference type="NCBI Taxonomy" id="92480"/>
    <lineage>
        <taxon>Eukaryota</taxon>
        <taxon>Viridiplantae</taxon>
        <taxon>Streptophyta</taxon>
        <taxon>Embryophyta</taxon>
        <taxon>Tracheophyta</taxon>
        <taxon>Spermatophyta</taxon>
        <taxon>Magnoliopsida</taxon>
        <taxon>eudicotyledons</taxon>
        <taxon>Gunneridae</taxon>
        <taxon>Pentapetalae</taxon>
        <taxon>rosids</taxon>
        <taxon>fabids</taxon>
        <taxon>Fabales</taxon>
        <taxon>Fabaceae</taxon>
        <taxon>Papilionoideae</taxon>
        <taxon>50 kb inversion clade</taxon>
        <taxon>NPAAA clade</taxon>
        <taxon>indigoferoid/millettioid clade</taxon>
        <taxon>Phaseoleae</taxon>
        <taxon>Sphenostylis</taxon>
    </lineage>
</organism>
<sequence length="63" mass="7109">KKWIGLAWKRHGVLGKEGKAWVHLARLPPITGRHVMEIFEAKSGDMGKERVHATSVLPRIEQA</sequence>
<gene>
    <name evidence="1" type="ORF">AYBTSS11_LOCUS11730</name>
</gene>
<proteinExistence type="predicted"/>
<dbReference type="AlphaFoldDB" id="A0AA86VEA7"/>
<dbReference type="Proteomes" id="UP001189624">
    <property type="component" value="Chromosome 3"/>
</dbReference>
<name>A0AA86VEA7_9FABA</name>
<dbReference type="Gramene" id="rna-AYBTSS11_LOCUS11730">
    <property type="protein sequence ID" value="CAJ1944099.1"/>
    <property type="gene ID" value="gene-AYBTSS11_LOCUS11730"/>
</dbReference>
<accession>A0AA86VEA7</accession>
<evidence type="ECO:0000313" key="1">
    <source>
        <dbReference type="EMBL" id="CAJ1944099.1"/>
    </source>
</evidence>
<protein>
    <submittedName>
        <fullName evidence="1">Uncharacterized protein</fullName>
    </submittedName>
</protein>